<dbReference type="InterPro" id="IPR002587">
    <property type="entry name" value="Myo-inos-1-P_Synthase"/>
</dbReference>
<reference evidence="3 4" key="1">
    <citation type="submission" date="2024-06" db="EMBL/GenBank/DDBJ databases">
        <title>The Natural Products Discovery Center: Release of the First 8490 Sequenced Strains for Exploring Actinobacteria Biosynthetic Diversity.</title>
        <authorList>
            <person name="Kalkreuter E."/>
            <person name="Kautsar S.A."/>
            <person name="Yang D."/>
            <person name="Bader C.D."/>
            <person name="Teijaro C.N."/>
            <person name="Fluegel L."/>
            <person name="Davis C.M."/>
            <person name="Simpson J.R."/>
            <person name="Lauterbach L."/>
            <person name="Steele A.D."/>
            <person name="Gui C."/>
            <person name="Meng S."/>
            <person name="Li G."/>
            <person name="Viehrig K."/>
            <person name="Ye F."/>
            <person name="Su P."/>
            <person name="Kiefer A.F."/>
            <person name="Nichols A."/>
            <person name="Cepeda A.J."/>
            <person name="Yan W."/>
            <person name="Fan B."/>
            <person name="Jiang Y."/>
            <person name="Adhikari A."/>
            <person name="Zheng C.-J."/>
            <person name="Schuster L."/>
            <person name="Cowan T.M."/>
            <person name="Smanski M.J."/>
            <person name="Chevrette M.G."/>
            <person name="De Carvalho L.P.S."/>
            <person name="Shen B."/>
        </authorList>
    </citation>
    <scope>NUCLEOTIDE SEQUENCE [LARGE SCALE GENOMIC DNA]</scope>
    <source>
        <strain evidence="3 4">NPDC048117</strain>
    </source>
</reference>
<dbReference type="PIRSF" id="PIRSF015578">
    <property type="entry name" value="Myoinos-ppht_syn"/>
    <property type="match status" value="1"/>
</dbReference>
<dbReference type="RefSeq" id="WP_166028237.1">
    <property type="nucleotide sequence ID" value="NZ_JBEZNA010000101.1"/>
</dbReference>
<protein>
    <submittedName>
        <fullName evidence="3">Inositol-3-phosphate synthase</fullName>
    </submittedName>
</protein>
<dbReference type="SUPFAM" id="SSF51735">
    <property type="entry name" value="NAD(P)-binding Rossmann-fold domains"/>
    <property type="match status" value="1"/>
</dbReference>
<feature type="domain" description="Myo-inositol-1-phosphate synthase GAPDH-like" evidence="2">
    <location>
        <begin position="240"/>
        <end position="345"/>
    </location>
</feature>
<dbReference type="Proteomes" id="UP001551584">
    <property type="component" value="Unassembled WGS sequence"/>
</dbReference>
<keyword evidence="4" id="KW-1185">Reference proteome</keyword>
<evidence type="ECO:0000259" key="2">
    <source>
        <dbReference type="Pfam" id="PF01658"/>
    </source>
</evidence>
<dbReference type="InterPro" id="IPR013021">
    <property type="entry name" value="Myo-inos-1-P_Synthase_GAPDH"/>
</dbReference>
<comment type="similarity">
    <text evidence="1">Belongs to the myo-inositol 1-phosphate synthase family.</text>
</comment>
<evidence type="ECO:0000313" key="4">
    <source>
        <dbReference type="Proteomes" id="UP001551584"/>
    </source>
</evidence>
<dbReference type="PANTHER" id="PTHR11510">
    <property type="entry name" value="MYO-INOSITOL-1 PHOSPHATE SYNTHASE"/>
    <property type="match status" value="1"/>
</dbReference>
<proteinExistence type="inferred from homology"/>
<dbReference type="SUPFAM" id="SSF55347">
    <property type="entry name" value="Glyceraldehyde-3-phosphate dehydrogenase-like, C-terminal domain"/>
    <property type="match status" value="1"/>
</dbReference>
<dbReference type="InterPro" id="IPR036291">
    <property type="entry name" value="NAD(P)-bd_dom_sf"/>
</dbReference>
<evidence type="ECO:0000256" key="1">
    <source>
        <dbReference type="ARBA" id="ARBA00010813"/>
    </source>
</evidence>
<sequence length="416" mass="45259">MHEPTDGRSSRHGNPDTRTERLGAAVVGLGGAVATTAVAGVELLRLGICGQEGLPLASRTDLAPYEELVFGGWDVSADDLAKAAHLHRVLEPAQIEAAAPRLQRMRPWPAVADPAYCRAVSGAHVVALDDPRERTERIREDLRRFRDEQGLDEVVVVNLASTERLPDPASPALASPEAFEAALDEGDEAITPAMLYAYAALREGMPYVNFTPSCGADVPALTRLAERQGVPIAGKDGKTGQTMLKTVLAPALRSRALRVEGWYSTNLLGNRDGRALEDPDSLASKTATKESVLDALLGYPVEDHRVRIDFYRPRGDEKEAWDNVDLVGFLGRRMQMKIDFLCRDSVLAAPLVLELIRLLAEARRRGERGVQEQFGFFFKAPTTADGSVPEHALHLQERALLDWLDGGGRTAPGGRP</sequence>
<dbReference type="Gene3D" id="3.40.50.720">
    <property type="entry name" value="NAD(P)-binding Rossmann-like Domain"/>
    <property type="match status" value="1"/>
</dbReference>
<dbReference type="EMBL" id="JBEZNA010000101">
    <property type="protein sequence ID" value="MEU9581129.1"/>
    <property type="molecule type" value="Genomic_DNA"/>
</dbReference>
<name>A0ABV3EY78_9ACTN</name>
<organism evidence="3 4">
    <name type="scientific">Streptomyces chilikensis</name>
    <dbReference type="NCBI Taxonomy" id="1194079"/>
    <lineage>
        <taxon>Bacteria</taxon>
        <taxon>Bacillati</taxon>
        <taxon>Actinomycetota</taxon>
        <taxon>Actinomycetes</taxon>
        <taxon>Kitasatosporales</taxon>
        <taxon>Streptomycetaceae</taxon>
        <taxon>Streptomyces</taxon>
    </lineage>
</organism>
<evidence type="ECO:0000313" key="3">
    <source>
        <dbReference type="EMBL" id="MEU9581129.1"/>
    </source>
</evidence>
<dbReference type="Gene3D" id="3.30.360.10">
    <property type="entry name" value="Dihydrodipicolinate Reductase, domain 2"/>
    <property type="match status" value="1"/>
</dbReference>
<gene>
    <name evidence="3" type="ORF">AB0D95_28325</name>
</gene>
<accession>A0ABV3EY78</accession>
<dbReference type="Pfam" id="PF01658">
    <property type="entry name" value="Inos-1-P_synth"/>
    <property type="match status" value="1"/>
</dbReference>
<dbReference type="Pfam" id="PF07994">
    <property type="entry name" value="NAD_binding_5"/>
    <property type="match status" value="1"/>
</dbReference>
<comment type="caution">
    <text evidence="3">The sequence shown here is derived from an EMBL/GenBank/DDBJ whole genome shotgun (WGS) entry which is preliminary data.</text>
</comment>